<proteinExistence type="predicted"/>
<accession>A0A2R7Y9S0</accession>
<organism evidence="1 2">
    <name type="scientific">Zestosphaera tikiterensis</name>
    <dbReference type="NCBI Taxonomy" id="1973259"/>
    <lineage>
        <taxon>Archaea</taxon>
        <taxon>Thermoproteota</taxon>
        <taxon>Thermoprotei</taxon>
        <taxon>Desulfurococcales</taxon>
        <taxon>Desulfurococcaceae</taxon>
        <taxon>Zestosphaera</taxon>
    </lineage>
</organism>
<protein>
    <submittedName>
        <fullName evidence="1">Uncharacterized protein</fullName>
    </submittedName>
</protein>
<evidence type="ECO:0000313" key="1">
    <source>
        <dbReference type="EMBL" id="PUA33602.1"/>
    </source>
</evidence>
<dbReference type="AlphaFoldDB" id="A0A2R7Y9S0"/>
<evidence type="ECO:0000313" key="2">
    <source>
        <dbReference type="Proteomes" id="UP000244093"/>
    </source>
</evidence>
<dbReference type="EMBL" id="NBVN01000002">
    <property type="protein sequence ID" value="PUA33602.1"/>
    <property type="molecule type" value="Genomic_DNA"/>
</dbReference>
<reference evidence="1" key="2">
    <citation type="journal article" date="2018" name="Syst. Appl. Microbiol.">
        <title>A new symbiotic nanoarchaeote (Candidatus Nanoclepta minutus) and its host (Zestosphaera tikiterensis gen. nov., sp. nov.) from a New Zealand hot spring.</title>
        <authorList>
            <person name="St John E."/>
            <person name="Liu Y."/>
            <person name="Podar M."/>
            <person name="Stott M.B."/>
            <person name="Meneghin J."/>
            <person name="Chen Z."/>
            <person name="Lagutin K."/>
            <person name="Mitchell K."/>
            <person name="Reysenbach A.L."/>
        </authorList>
    </citation>
    <scope>NUCLEOTIDE SEQUENCE [LARGE SCALE GENOMIC DNA]</scope>
    <source>
        <strain evidence="1">NZ3</strain>
    </source>
</reference>
<name>A0A2R7Y9S0_9CREN</name>
<comment type="caution">
    <text evidence="1">The sequence shown here is derived from an EMBL/GenBank/DDBJ whole genome shotgun (WGS) entry which is preliminary data.</text>
</comment>
<dbReference type="Proteomes" id="UP000244093">
    <property type="component" value="Unassembled WGS sequence"/>
</dbReference>
<reference evidence="1" key="1">
    <citation type="submission" date="2017-04" db="EMBL/GenBank/DDBJ databases">
        <authorList>
            <person name="Afonso C.L."/>
            <person name="Miller P.J."/>
            <person name="Scott M.A."/>
            <person name="Spackman E."/>
            <person name="Goraichik I."/>
            <person name="Dimitrov K.M."/>
            <person name="Suarez D.L."/>
            <person name="Swayne D.E."/>
        </authorList>
    </citation>
    <scope>NUCLEOTIDE SEQUENCE</scope>
    <source>
        <strain evidence="1">NZ3</strain>
    </source>
</reference>
<sequence length="87" mass="10068">MLKAQRQAIYLVRKGVEEIVVEHYRTPDGKSFVVVHKSLEGSYETSEGDVKEWKLLELEDFKEVKDAAVDFETLPPEIRKAVSLVYR</sequence>
<gene>
    <name evidence="1" type="ORF">B7O98_04075</name>
</gene>